<dbReference type="EMBL" id="JACJPY010000035">
    <property type="protein sequence ID" value="MBD2150849.1"/>
    <property type="molecule type" value="Genomic_DNA"/>
</dbReference>
<evidence type="ECO:0000313" key="3">
    <source>
        <dbReference type="Proteomes" id="UP000631421"/>
    </source>
</evidence>
<keyword evidence="1" id="KW-1133">Transmembrane helix</keyword>
<dbReference type="RefSeq" id="WP_190351213.1">
    <property type="nucleotide sequence ID" value="NZ_JACJPY010000035.1"/>
</dbReference>
<proteinExistence type="predicted"/>
<dbReference type="AlphaFoldDB" id="A0A926UT73"/>
<organism evidence="2 3">
    <name type="scientific">Pseudanabaena cinerea FACHB-1277</name>
    <dbReference type="NCBI Taxonomy" id="2949581"/>
    <lineage>
        <taxon>Bacteria</taxon>
        <taxon>Bacillati</taxon>
        <taxon>Cyanobacteriota</taxon>
        <taxon>Cyanophyceae</taxon>
        <taxon>Pseudanabaenales</taxon>
        <taxon>Pseudanabaenaceae</taxon>
        <taxon>Pseudanabaena</taxon>
        <taxon>Pseudanabaena cinerea</taxon>
    </lineage>
</organism>
<keyword evidence="3" id="KW-1185">Reference proteome</keyword>
<comment type="caution">
    <text evidence="2">The sequence shown here is derived from an EMBL/GenBank/DDBJ whole genome shotgun (WGS) entry which is preliminary data.</text>
</comment>
<dbReference type="Proteomes" id="UP000631421">
    <property type="component" value="Unassembled WGS sequence"/>
</dbReference>
<evidence type="ECO:0000313" key="2">
    <source>
        <dbReference type="EMBL" id="MBD2150849.1"/>
    </source>
</evidence>
<feature type="transmembrane region" description="Helical" evidence="1">
    <location>
        <begin position="54"/>
        <end position="76"/>
    </location>
</feature>
<reference evidence="2" key="1">
    <citation type="journal article" date="2015" name="ISME J.">
        <title>Draft Genome Sequence of Streptomyces incarnatus NRRL8089, which Produces the Nucleoside Antibiotic Sinefungin.</title>
        <authorList>
            <person name="Oshima K."/>
            <person name="Hattori M."/>
            <person name="Shimizu H."/>
            <person name="Fukuda K."/>
            <person name="Nemoto M."/>
            <person name="Inagaki K."/>
            <person name="Tamura T."/>
        </authorList>
    </citation>
    <scope>NUCLEOTIDE SEQUENCE</scope>
    <source>
        <strain evidence="2">FACHB-1277</strain>
    </source>
</reference>
<keyword evidence="1" id="KW-0812">Transmembrane</keyword>
<evidence type="ECO:0000256" key="1">
    <source>
        <dbReference type="SAM" id="Phobius"/>
    </source>
</evidence>
<feature type="transmembrane region" description="Helical" evidence="1">
    <location>
        <begin position="12"/>
        <end position="34"/>
    </location>
</feature>
<protein>
    <submittedName>
        <fullName evidence="2">Uncharacterized protein</fullName>
    </submittedName>
</protein>
<sequence length="178" mass="20103">MRNRSLIKKYFWIFPLLIASFALVLWIISWGVQVTNNYVNLQNGKEKFEASLEISKAIVGGVGTLATIVGGVVLFLNFRVANQNLKLAERKAQLDAEKSKKDIEIAESRLATDRFSKAVEQLITSNNITVVLSGIYTLSTIARDSPEYHWLVMKVLASFIRIRLPDYSSNPEVLNDRK</sequence>
<name>A0A926UT73_9CYAN</name>
<accession>A0A926UT73</accession>
<reference evidence="2" key="2">
    <citation type="submission" date="2020-08" db="EMBL/GenBank/DDBJ databases">
        <authorList>
            <person name="Chen M."/>
            <person name="Teng W."/>
            <person name="Zhao L."/>
            <person name="Hu C."/>
            <person name="Zhou Y."/>
            <person name="Han B."/>
            <person name="Song L."/>
            <person name="Shu W."/>
        </authorList>
    </citation>
    <scope>NUCLEOTIDE SEQUENCE</scope>
    <source>
        <strain evidence="2">FACHB-1277</strain>
    </source>
</reference>
<gene>
    <name evidence="2" type="ORF">H6F44_12065</name>
</gene>
<keyword evidence="1" id="KW-0472">Membrane</keyword>